<protein>
    <recommendedName>
        <fullName evidence="3">N-acetyltransferase domain-containing protein</fullName>
    </recommendedName>
</protein>
<keyword evidence="2" id="KW-1185">Reference proteome</keyword>
<dbReference type="AlphaFoldDB" id="A0AAW1HT87"/>
<sequence>MLEIKPITFREAKAFKGRGTVLFLLQGGRMLEIKPITFREAKAFNASHHRHHPSIQGCKFCLSCWEDEKMVGVAICGRPVSRHLDNGDICEINRLCTDGTKNACSMLYGAAARVAKEMGYKKVIIYILESENGASLKASNYIFGGEAGGTHWTGKRNRGQNIPAEKKTIWYKNLSAIKEGK</sequence>
<dbReference type="InterPro" id="IPR016181">
    <property type="entry name" value="Acyl_CoA_acyltransferase"/>
</dbReference>
<comment type="caution">
    <text evidence="1">The sequence shown here is derived from an EMBL/GenBank/DDBJ whole genome shotgun (WGS) entry which is preliminary data.</text>
</comment>
<name>A0AAW1HT87_POPJA</name>
<evidence type="ECO:0000313" key="1">
    <source>
        <dbReference type="EMBL" id="KAK9679504.1"/>
    </source>
</evidence>
<organism evidence="1 2">
    <name type="scientific">Popillia japonica</name>
    <name type="common">Japanese beetle</name>
    <dbReference type="NCBI Taxonomy" id="7064"/>
    <lineage>
        <taxon>Eukaryota</taxon>
        <taxon>Metazoa</taxon>
        <taxon>Ecdysozoa</taxon>
        <taxon>Arthropoda</taxon>
        <taxon>Hexapoda</taxon>
        <taxon>Insecta</taxon>
        <taxon>Pterygota</taxon>
        <taxon>Neoptera</taxon>
        <taxon>Endopterygota</taxon>
        <taxon>Coleoptera</taxon>
        <taxon>Polyphaga</taxon>
        <taxon>Scarabaeiformia</taxon>
        <taxon>Scarabaeidae</taxon>
        <taxon>Rutelinae</taxon>
        <taxon>Popillia</taxon>
    </lineage>
</organism>
<dbReference type="EMBL" id="JASPKY010001015">
    <property type="protein sequence ID" value="KAK9679504.1"/>
    <property type="molecule type" value="Genomic_DNA"/>
</dbReference>
<dbReference type="InterPro" id="IPR057895">
    <property type="entry name" value="Mom"/>
</dbReference>
<dbReference type="Pfam" id="PF25680">
    <property type="entry name" value="Mom"/>
    <property type="match status" value="1"/>
</dbReference>
<dbReference type="SUPFAM" id="SSF55729">
    <property type="entry name" value="Acyl-CoA N-acyltransferases (Nat)"/>
    <property type="match status" value="1"/>
</dbReference>
<gene>
    <name evidence="1" type="ORF">QE152_g39981</name>
</gene>
<dbReference type="InterPro" id="IPR053780">
    <property type="entry name" value="Gp66-like"/>
</dbReference>
<dbReference type="NCBIfam" id="NF045478">
    <property type="entry name" value="XF1762_fam"/>
    <property type="match status" value="1"/>
</dbReference>
<reference evidence="1 2" key="1">
    <citation type="journal article" date="2024" name="BMC Genomics">
        <title>De novo assembly and annotation of Popillia japonica's genome with initial clues to its potential as an invasive pest.</title>
        <authorList>
            <person name="Cucini C."/>
            <person name="Boschi S."/>
            <person name="Funari R."/>
            <person name="Cardaioli E."/>
            <person name="Iannotti N."/>
            <person name="Marturano G."/>
            <person name="Paoli F."/>
            <person name="Bruttini M."/>
            <person name="Carapelli A."/>
            <person name="Frati F."/>
            <person name="Nardi F."/>
        </authorList>
    </citation>
    <scope>NUCLEOTIDE SEQUENCE [LARGE SCALE GENOMIC DNA]</scope>
    <source>
        <strain evidence="1">DMR45628</strain>
    </source>
</reference>
<accession>A0AAW1HT87</accession>
<dbReference type="Proteomes" id="UP001458880">
    <property type="component" value="Unassembled WGS sequence"/>
</dbReference>
<evidence type="ECO:0000313" key="2">
    <source>
        <dbReference type="Proteomes" id="UP001458880"/>
    </source>
</evidence>
<evidence type="ECO:0008006" key="3">
    <source>
        <dbReference type="Google" id="ProtNLM"/>
    </source>
</evidence>
<proteinExistence type="predicted"/>